<evidence type="ECO:0000256" key="1">
    <source>
        <dbReference type="SAM" id="MobiDB-lite"/>
    </source>
</evidence>
<feature type="region of interest" description="Disordered" evidence="1">
    <location>
        <begin position="1"/>
        <end position="31"/>
    </location>
</feature>
<dbReference type="EMBL" id="GBXM01026703">
    <property type="protein sequence ID" value="JAH81874.1"/>
    <property type="molecule type" value="Transcribed_RNA"/>
</dbReference>
<reference evidence="2" key="2">
    <citation type="journal article" date="2015" name="Fish Shellfish Immunol.">
        <title>Early steps in the European eel (Anguilla anguilla)-Vibrio vulnificus interaction in the gills: Role of the RtxA13 toxin.</title>
        <authorList>
            <person name="Callol A."/>
            <person name="Pajuelo D."/>
            <person name="Ebbesson L."/>
            <person name="Teles M."/>
            <person name="MacKenzie S."/>
            <person name="Amaro C."/>
        </authorList>
    </citation>
    <scope>NUCLEOTIDE SEQUENCE</scope>
</reference>
<accession>A0A0E9VUP2</accession>
<evidence type="ECO:0000313" key="2">
    <source>
        <dbReference type="EMBL" id="JAH81874.1"/>
    </source>
</evidence>
<proteinExistence type="predicted"/>
<organism evidence="2">
    <name type="scientific">Anguilla anguilla</name>
    <name type="common">European freshwater eel</name>
    <name type="synonym">Muraena anguilla</name>
    <dbReference type="NCBI Taxonomy" id="7936"/>
    <lineage>
        <taxon>Eukaryota</taxon>
        <taxon>Metazoa</taxon>
        <taxon>Chordata</taxon>
        <taxon>Craniata</taxon>
        <taxon>Vertebrata</taxon>
        <taxon>Euteleostomi</taxon>
        <taxon>Actinopterygii</taxon>
        <taxon>Neopterygii</taxon>
        <taxon>Teleostei</taxon>
        <taxon>Anguilliformes</taxon>
        <taxon>Anguillidae</taxon>
        <taxon>Anguilla</taxon>
    </lineage>
</organism>
<name>A0A0E9VUP2_ANGAN</name>
<dbReference type="AlphaFoldDB" id="A0A0E9VUP2"/>
<sequence length="31" mass="3268">MDPGSVSGDEISGVACSSTTREIEMTIRSNH</sequence>
<reference evidence="2" key="1">
    <citation type="submission" date="2014-11" db="EMBL/GenBank/DDBJ databases">
        <authorList>
            <person name="Amaro Gonzalez C."/>
        </authorList>
    </citation>
    <scope>NUCLEOTIDE SEQUENCE</scope>
</reference>
<protein>
    <submittedName>
        <fullName evidence="2">Uncharacterized protein</fullName>
    </submittedName>
</protein>